<evidence type="ECO:0000256" key="2">
    <source>
        <dbReference type="SAM" id="Phobius"/>
    </source>
</evidence>
<name>A0A154BP08_ANASB</name>
<reference evidence="3 4" key="1">
    <citation type="submission" date="2016-02" db="EMBL/GenBank/DDBJ databases">
        <title>Anaerosporomusa subterraneum gen. nov., sp. nov., a spore-forming obligate anaerobe isolated from saprolite.</title>
        <authorList>
            <person name="Choi J.K."/>
            <person name="Shah M."/>
            <person name="Yee N."/>
        </authorList>
    </citation>
    <scope>NUCLEOTIDE SEQUENCE [LARGE SCALE GENOMIC DNA]</scope>
    <source>
        <strain evidence="3 4">RU4</strain>
    </source>
</reference>
<dbReference type="STRING" id="1794912.AXX12_10990"/>
<proteinExistence type="predicted"/>
<dbReference type="RefSeq" id="WP_066243408.1">
    <property type="nucleotide sequence ID" value="NZ_LSGP01000020.1"/>
</dbReference>
<dbReference type="EMBL" id="LSGP01000020">
    <property type="protein sequence ID" value="KYZ75727.1"/>
    <property type="molecule type" value="Genomic_DNA"/>
</dbReference>
<comment type="caution">
    <text evidence="3">The sequence shown here is derived from an EMBL/GenBank/DDBJ whole genome shotgun (WGS) entry which is preliminary data.</text>
</comment>
<keyword evidence="2" id="KW-0812">Transmembrane</keyword>
<gene>
    <name evidence="3" type="ORF">AXX12_10990</name>
</gene>
<organism evidence="3 4">
    <name type="scientific">Anaerosporomusa subterranea</name>
    <dbReference type="NCBI Taxonomy" id="1794912"/>
    <lineage>
        <taxon>Bacteria</taxon>
        <taxon>Bacillati</taxon>
        <taxon>Bacillota</taxon>
        <taxon>Negativicutes</taxon>
        <taxon>Acetonemataceae</taxon>
        <taxon>Anaerosporomusa</taxon>
    </lineage>
</organism>
<accession>A0A154BP08</accession>
<dbReference type="InterPro" id="IPR027981">
    <property type="entry name" value="DUF4446"/>
</dbReference>
<evidence type="ECO:0000313" key="3">
    <source>
        <dbReference type="EMBL" id="KYZ75727.1"/>
    </source>
</evidence>
<protein>
    <recommendedName>
        <fullName evidence="5">DUF4446 domain-containing protein</fullName>
    </recommendedName>
</protein>
<evidence type="ECO:0000256" key="1">
    <source>
        <dbReference type="SAM" id="MobiDB-lite"/>
    </source>
</evidence>
<feature type="transmembrane region" description="Helical" evidence="2">
    <location>
        <begin position="14"/>
        <end position="36"/>
    </location>
</feature>
<keyword evidence="2" id="KW-1133">Transmembrane helix</keyword>
<keyword evidence="4" id="KW-1185">Reference proteome</keyword>
<feature type="region of interest" description="Disordered" evidence="1">
    <location>
        <begin position="173"/>
        <end position="192"/>
    </location>
</feature>
<evidence type="ECO:0008006" key="5">
    <source>
        <dbReference type="Google" id="ProtNLM"/>
    </source>
</evidence>
<keyword evidence="2" id="KW-0472">Membrane</keyword>
<dbReference type="Pfam" id="PF14584">
    <property type="entry name" value="DUF4446"/>
    <property type="match status" value="1"/>
</dbReference>
<dbReference type="AlphaFoldDB" id="A0A154BP08"/>
<sequence>MEYMNNLLQNSQQYTPFLFIGLIILVLILFVMVISLHSRVNSLQRRYQQMMQGVEGVNIERMLLGHIDEVKDAVVAVERLKGETNRLENILQSCIQRVGMVRFNAFEDTGSDLSFALALLDERNNGVVMSSLYGRSESRIYAKPVINLQSKYVLSAEEQKAINLAKESASSITVSNKSTASPARVGSRIVDSNDRVTAEEKELLGSRTRK</sequence>
<evidence type="ECO:0000313" key="4">
    <source>
        <dbReference type="Proteomes" id="UP000076268"/>
    </source>
</evidence>
<dbReference type="Proteomes" id="UP000076268">
    <property type="component" value="Unassembled WGS sequence"/>
</dbReference>